<accession>A0A0E9S7Z6</accession>
<protein>
    <submittedName>
        <fullName evidence="1">Uncharacterized protein</fullName>
    </submittedName>
</protein>
<reference evidence="1" key="1">
    <citation type="submission" date="2014-11" db="EMBL/GenBank/DDBJ databases">
        <authorList>
            <person name="Amaro Gonzalez C."/>
        </authorList>
    </citation>
    <scope>NUCLEOTIDE SEQUENCE</scope>
</reference>
<proteinExistence type="predicted"/>
<evidence type="ECO:0000313" key="1">
    <source>
        <dbReference type="EMBL" id="JAH37376.1"/>
    </source>
</evidence>
<sequence length="16" mass="1766">MNIASFGKVLAHCEFV</sequence>
<dbReference type="EMBL" id="GBXM01071201">
    <property type="protein sequence ID" value="JAH37376.1"/>
    <property type="molecule type" value="Transcribed_RNA"/>
</dbReference>
<organism evidence="1">
    <name type="scientific">Anguilla anguilla</name>
    <name type="common">European freshwater eel</name>
    <name type="synonym">Muraena anguilla</name>
    <dbReference type="NCBI Taxonomy" id="7936"/>
    <lineage>
        <taxon>Eukaryota</taxon>
        <taxon>Metazoa</taxon>
        <taxon>Chordata</taxon>
        <taxon>Craniata</taxon>
        <taxon>Vertebrata</taxon>
        <taxon>Euteleostomi</taxon>
        <taxon>Actinopterygii</taxon>
        <taxon>Neopterygii</taxon>
        <taxon>Teleostei</taxon>
        <taxon>Anguilliformes</taxon>
        <taxon>Anguillidae</taxon>
        <taxon>Anguilla</taxon>
    </lineage>
</organism>
<name>A0A0E9S7Z6_ANGAN</name>
<reference evidence="1" key="2">
    <citation type="journal article" date="2015" name="Fish Shellfish Immunol.">
        <title>Early steps in the European eel (Anguilla anguilla)-Vibrio vulnificus interaction in the gills: Role of the RtxA13 toxin.</title>
        <authorList>
            <person name="Callol A."/>
            <person name="Pajuelo D."/>
            <person name="Ebbesson L."/>
            <person name="Teles M."/>
            <person name="MacKenzie S."/>
            <person name="Amaro C."/>
        </authorList>
    </citation>
    <scope>NUCLEOTIDE SEQUENCE</scope>
</reference>
<dbReference type="AlphaFoldDB" id="A0A0E9S7Z6"/>